<evidence type="ECO:0000313" key="2">
    <source>
        <dbReference type="EMBL" id="GID15603.1"/>
    </source>
</evidence>
<gene>
    <name evidence="2" type="ORF">Aru02nite_64920</name>
</gene>
<proteinExistence type="predicted"/>
<evidence type="ECO:0000256" key="1">
    <source>
        <dbReference type="SAM" id="MobiDB-lite"/>
    </source>
</evidence>
<protein>
    <submittedName>
        <fullName evidence="2">Uncharacterized protein</fullName>
    </submittedName>
</protein>
<comment type="caution">
    <text evidence="2">The sequence shown here is derived from an EMBL/GenBank/DDBJ whole genome shotgun (WGS) entry which is preliminary data.</text>
</comment>
<sequence length="64" mass="7161">MDRRRSAGDRSCPPDPGPWREAENAVRGPRAALGTGWAIADEVDEVHEDPDLDRYLADPDGFRR</sequence>
<dbReference type="AlphaFoldDB" id="A0A8J3JII3"/>
<dbReference type="EMBL" id="BOMB01000044">
    <property type="protein sequence ID" value="GID15603.1"/>
    <property type="molecule type" value="Genomic_DNA"/>
</dbReference>
<dbReference type="Proteomes" id="UP000612808">
    <property type="component" value="Unassembled WGS sequence"/>
</dbReference>
<keyword evidence="3" id="KW-1185">Reference proteome</keyword>
<accession>A0A8J3JII3</accession>
<organism evidence="2 3">
    <name type="scientific">Actinocatenispora rupis</name>
    <dbReference type="NCBI Taxonomy" id="519421"/>
    <lineage>
        <taxon>Bacteria</taxon>
        <taxon>Bacillati</taxon>
        <taxon>Actinomycetota</taxon>
        <taxon>Actinomycetes</taxon>
        <taxon>Micromonosporales</taxon>
        <taxon>Micromonosporaceae</taxon>
        <taxon>Actinocatenispora</taxon>
    </lineage>
</organism>
<name>A0A8J3JII3_9ACTN</name>
<feature type="region of interest" description="Disordered" evidence="1">
    <location>
        <begin position="1"/>
        <end position="27"/>
    </location>
</feature>
<evidence type="ECO:0000313" key="3">
    <source>
        <dbReference type="Proteomes" id="UP000612808"/>
    </source>
</evidence>
<reference evidence="2" key="1">
    <citation type="submission" date="2021-01" db="EMBL/GenBank/DDBJ databases">
        <title>Whole genome shotgun sequence of Actinocatenispora rupis NBRC 107355.</title>
        <authorList>
            <person name="Komaki H."/>
            <person name="Tamura T."/>
        </authorList>
    </citation>
    <scope>NUCLEOTIDE SEQUENCE</scope>
    <source>
        <strain evidence="2">NBRC 107355</strain>
    </source>
</reference>